<evidence type="ECO:0000313" key="8">
    <source>
        <dbReference type="Proteomes" id="UP001589858"/>
    </source>
</evidence>
<dbReference type="EMBL" id="JBHLTM010000086">
    <property type="protein sequence ID" value="MFC0687533.1"/>
    <property type="molecule type" value="Genomic_DNA"/>
</dbReference>
<gene>
    <name evidence="7" type="ORF">ACFFF8_23365</name>
</gene>
<evidence type="ECO:0000256" key="4">
    <source>
        <dbReference type="ARBA" id="ARBA00022833"/>
    </source>
</evidence>
<protein>
    <submittedName>
        <fullName evidence="7">JAB domain-containing protein</fullName>
    </submittedName>
</protein>
<dbReference type="RefSeq" id="WP_267220865.1">
    <property type="nucleotide sequence ID" value="NZ_JAPCWC010000008.1"/>
</dbReference>
<name>A0ABV6SHJ8_9SPHN</name>
<proteinExistence type="predicted"/>
<dbReference type="PANTHER" id="PTHR30471">
    <property type="entry name" value="DNA REPAIR PROTEIN RADC"/>
    <property type="match status" value="1"/>
</dbReference>
<dbReference type="PROSITE" id="PS01302">
    <property type="entry name" value="UPF0758"/>
    <property type="match status" value="1"/>
</dbReference>
<keyword evidence="1" id="KW-0645">Protease</keyword>
<evidence type="ECO:0000313" key="7">
    <source>
        <dbReference type="EMBL" id="MFC0687533.1"/>
    </source>
</evidence>
<comment type="caution">
    <text evidence="7">The sequence shown here is derived from an EMBL/GenBank/DDBJ whole genome shotgun (WGS) entry which is preliminary data.</text>
</comment>
<dbReference type="InterPro" id="IPR020891">
    <property type="entry name" value="UPF0758_CS"/>
</dbReference>
<keyword evidence="5" id="KW-0482">Metalloprotease</keyword>
<dbReference type="InterPro" id="IPR001405">
    <property type="entry name" value="UPF0758"/>
</dbReference>
<accession>A0ABV6SHJ8</accession>
<feature type="domain" description="MPN" evidence="6">
    <location>
        <begin position="1"/>
        <end position="99"/>
    </location>
</feature>
<evidence type="ECO:0000259" key="6">
    <source>
        <dbReference type="PROSITE" id="PS50249"/>
    </source>
</evidence>
<dbReference type="Pfam" id="PF04002">
    <property type="entry name" value="RadC"/>
    <property type="match status" value="1"/>
</dbReference>
<evidence type="ECO:0000256" key="1">
    <source>
        <dbReference type="ARBA" id="ARBA00022670"/>
    </source>
</evidence>
<dbReference type="SUPFAM" id="SSF102712">
    <property type="entry name" value="JAB1/MPN domain"/>
    <property type="match status" value="1"/>
</dbReference>
<dbReference type="PANTHER" id="PTHR30471:SF3">
    <property type="entry name" value="UPF0758 PROTEIN YEES-RELATED"/>
    <property type="match status" value="1"/>
</dbReference>
<keyword evidence="8" id="KW-1185">Reference proteome</keyword>
<evidence type="ECO:0000256" key="2">
    <source>
        <dbReference type="ARBA" id="ARBA00022723"/>
    </source>
</evidence>
<dbReference type="PROSITE" id="PS50249">
    <property type="entry name" value="MPN"/>
    <property type="match status" value="1"/>
</dbReference>
<dbReference type="Gene3D" id="3.40.140.10">
    <property type="entry name" value="Cytidine Deaminase, domain 2"/>
    <property type="match status" value="1"/>
</dbReference>
<evidence type="ECO:0000256" key="3">
    <source>
        <dbReference type="ARBA" id="ARBA00022801"/>
    </source>
</evidence>
<sequence>MELPFDRAGRLIGEAVCVAGGVASIGSSYRMLVQRALACDAAGIVLAHNHPSGSYRPSRADVVATRQIAAVCRAVDLDLFDHLVIGGRSVASMRQAGLMAGAG</sequence>
<dbReference type="InterPro" id="IPR025657">
    <property type="entry name" value="RadC_JAB"/>
</dbReference>
<keyword evidence="2" id="KW-0479">Metal-binding</keyword>
<evidence type="ECO:0000256" key="5">
    <source>
        <dbReference type="ARBA" id="ARBA00023049"/>
    </source>
</evidence>
<keyword evidence="3" id="KW-0378">Hydrolase</keyword>
<dbReference type="Proteomes" id="UP001589858">
    <property type="component" value="Unassembled WGS sequence"/>
</dbReference>
<reference evidence="7 8" key="1">
    <citation type="submission" date="2024-09" db="EMBL/GenBank/DDBJ databases">
        <authorList>
            <person name="Sun Q."/>
            <person name="Mori K."/>
        </authorList>
    </citation>
    <scope>NUCLEOTIDE SEQUENCE [LARGE SCALE GENOMIC DNA]</scope>
    <source>
        <strain evidence="7 8">CICC 11035S</strain>
    </source>
</reference>
<keyword evidence="4" id="KW-0862">Zinc</keyword>
<organism evidence="7 8">
    <name type="scientific">Novosphingobium clariflavum</name>
    <dbReference type="NCBI Taxonomy" id="2029884"/>
    <lineage>
        <taxon>Bacteria</taxon>
        <taxon>Pseudomonadati</taxon>
        <taxon>Pseudomonadota</taxon>
        <taxon>Alphaproteobacteria</taxon>
        <taxon>Sphingomonadales</taxon>
        <taxon>Sphingomonadaceae</taxon>
        <taxon>Novosphingobium</taxon>
    </lineage>
</organism>
<dbReference type="InterPro" id="IPR037518">
    <property type="entry name" value="MPN"/>
</dbReference>